<reference evidence="5" key="1">
    <citation type="journal article" date="2014" name="PLoS ONE">
        <title>The genome and linkage map of the northern pike (Esox lucius): conserved synteny revealed between the salmonid sister group and the Neoteleostei.</title>
        <authorList>
            <person name="Rondeau E.B."/>
            <person name="Minkley D.R."/>
            <person name="Leong J.S."/>
            <person name="Messmer A.M."/>
            <person name="Jantzen J.R."/>
            <person name="von Schalburg K.R."/>
            <person name="Lemon C."/>
            <person name="Bird N.H."/>
            <person name="Koop B.F."/>
        </authorList>
    </citation>
    <scope>NUCLEOTIDE SEQUENCE</scope>
</reference>
<dbReference type="AlphaFoldDB" id="A0A3P9AHZ2"/>
<evidence type="ECO:0000256" key="1">
    <source>
        <dbReference type="ARBA" id="ARBA00010090"/>
    </source>
</evidence>
<feature type="transmembrane region" description="Helical" evidence="3">
    <location>
        <begin position="237"/>
        <end position="262"/>
    </location>
</feature>
<feature type="transmembrane region" description="Helical" evidence="3">
    <location>
        <begin position="208"/>
        <end position="231"/>
    </location>
</feature>
<keyword evidence="3" id="KW-0812">Transmembrane</keyword>
<dbReference type="Pfam" id="PF05461">
    <property type="entry name" value="ApoL"/>
    <property type="match status" value="1"/>
</dbReference>
<evidence type="ECO:0000313" key="5">
    <source>
        <dbReference type="Proteomes" id="UP000265140"/>
    </source>
</evidence>
<dbReference type="GO" id="GO:0042157">
    <property type="term" value="P:lipoprotein metabolic process"/>
    <property type="evidence" value="ECO:0007669"/>
    <property type="project" value="InterPro"/>
</dbReference>
<feature type="region of interest" description="Disordered" evidence="2">
    <location>
        <begin position="1"/>
        <end position="53"/>
    </location>
</feature>
<name>A0A3P9AHZ2_ESOLU</name>
<evidence type="ECO:0000256" key="3">
    <source>
        <dbReference type="SAM" id="Phobius"/>
    </source>
</evidence>
<dbReference type="InterPro" id="IPR008405">
    <property type="entry name" value="ApoL"/>
</dbReference>
<dbReference type="GO" id="GO:0008289">
    <property type="term" value="F:lipid binding"/>
    <property type="evidence" value="ECO:0007669"/>
    <property type="project" value="InterPro"/>
</dbReference>
<evidence type="ECO:0008006" key="6">
    <source>
        <dbReference type="Google" id="ProtNLM"/>
    </source>
</evidence>
<keyword evidence="3" id="KW-1133">Transmembrane helix</keyword>
<reference evidence="4" key="3">
    <citation type="submission" date="2025-08" db="UniProtKB">
        <authorList>
            <consortium name="Ensembl"/>
        </authorList>
    </citation>
    <scope>IDENTIFICATION</scope>
</reference>
<dbReference type="GO" id="GO:0005576">
    <property type="term" value="C:extracellular region"/>
    <property type="evidence" value="ECO:0007669"/>
    <property type="project" value="InterPro"/>
</dbReference>
<reference evidence="4" key="2">
    <citation type="submission" date="2020-02" db="EMBL/GenBank/DDBJ databases">
        <title>Esox lucius (northern pike) genome, fEsoLuc1, primary haplotype.</title>
        <authorList>
            <person name="Myers G."/>
            <person name="Karagic N."/>
            <person name="Meyer A."/>
            <person name="Pippel M."/>
            <person name="Reichard M."/>
            <person name="Winkler S."/>
            <person name="Tracey A."/>
            <person name="Sims Y."/>
            <person name="Howe K."/>
            <person name="Rhie A."/>
            <person name="Formenti G."/>
            <person name="Durbin R."/>
            <person name="Fedrigo O."/>
            <person name="Jarvis E.D."/>
        </authorList>
    </citation>
    <scope>NUCLEOTIDE SEQUENCE [LARGE SCALE GENOMIC DNA]</scope>
</reference>
<dbReference type="GeneTree" id="ENSGT01030000234599"/>
<reference evidence="4" key="4">
    <citation type="submission" date="2025-09" db="UniProtKB">
        <authorList>
            <consortium name="Ensembl"/>
        </authorList>
    </citation>
    <scope>IDENTIFICATION</scope>
</reference>
<dbReference type="Proteomes" id="UP000265140">
    <property type="component" value="Chromosome 9"/>
</dbReference>
<sequence length="408" mass="43516">MAKAPLPLPRKYLMGKSLDSARASGPPSPSDTPGPGVGEGKMHGPDRPGVAHKKWPVRHYSQPEVGNAAGNEGGVADRIKQFEAEKYQNKQVMGSPLPKATFVFDGDDPSTPLSQDVFFQQDINSDADCLMEWWEKVQDESWEQLVNDPEHTKKGEAEQFTVKAQRVLNAVQLFNLLLNTHGENLKSHIYELNGIADNLDKFSKGTKIAGITGGATGAVGGAAAVAGVLFAPVTFGASLALTVLGVGVAAAGGVTGASAAIANKVSSTNDRKKIELVLQDFQAKMDDIEACLTFMNVGMEQLRKHDLSTLKVVNTATYRVAKAAEVTGVGSTSAIKASSKVSGNLQGFALGMDMYFSKGKNGKGEPKLKSKLASEFGRKIREMAQQLDEGLNELFKVKDGLVENNLIL</sequence>
<comment type="similarity">
    <text evidence="1">Belongs to the apolipoprotein L family.</text>
</comment>
<dbReference type="GO" id="GO:0016020">
    <property type="term" value="C:membrane"/>
    <property type="evidence" value="ECO:0007669"/>
    <property type="project" value="TreeGrafter"/>
</dbReference>
<dbReference type="Bgee" id="ENSELUG00000020762">
    <property type="expression patterns" value="Expressed in nose and 6 other cell types or tissues"/>
</dbReference>
<keyword evidence="3" id="KW-0472">Membrane</keyword>
<dbReference type="GO" id="GO:0006869">
    <property type="term" value="P:lipid transport"/>
    <property type="evidence" value="ECO:0007669"/>
    <property type="project" value="InterPro"/>
</dbReference>
<organism evidence="4 5">
    <name type="scientific">Esox lucius</name>
    <name type="common">Northern pike</name>
    <dbReference type="NCBI Taxonomy" id="8010"/>
    <lineage>
        <taxon>Eukaryota</taxon>
        <taxon>Metazoa</taxon>
        <taxon>Chordata</taxon>
        <taxon>Craniata</taxon>
        <taxon>Vertebrata</taxon>
        <taxon>Euteleostomi</taxon>
        <taxon>Actinopterygii</taxon>
        <taxon>Neopterygii</taxon>
        <taxon>Teleostei</taxon>
        <taxon>Protacanthopterygii</taxon>
        <taxon>Esociformes</taxon>
        <taxon>Esocidae</taxon>
        <taxon>Esox</taxon>
    </lineage>
</organism>
<dbReference type="PANTHER" id="PTHR14096">
    <property type="entry name" value="APOLIPOPROTEIN L"/>
    <property type="match status" value="1"/>
</dbReference>
<dbReference type="PANTHER" id="PTHR14096:SF59">
    <property type="entry name" value="APOLIPOPROTEIN L, 1 ISOFORM X1"/>
    <property type="match status" value="1"/>
</dbReference>
<evidence type="ECO:0000313" key="4">
    <source>
        <dbReference type="Ensembl" id="ENSELUP00000040320.3"/>
    </source>
</evidence>
<dbReference type="Ensembl" id="ENSELUT00000041972.3">
    <property type="protein sequence ID" value="ENSELUP00000040320.3"/>
    <property type="gene ID" value="ENSELUG00000020762.3"/>
</dbReference>
<keyword evidence="5" id="KW-1185">Reference proteome</keyword>
<protein>
    <recommendedName>
        <fullName evidence="6">Apolipoprotein L, 1</fullName>
    </recommendedName>
</protein>
<proteinExistence type="inferred from homology"/>
<evidence type="ECO:0000256" key="2">
    <source>
        <dbReference type="SAM" id="MobiDB-lite"/>
    </source>
</evidence>
<accession>A0A3P9AHZ2</accession>